<sequence>MIATESSARSDTDSDSESDDDVKRPPKKSDDKSSSKTPSRSKDVKSSDSSGSSKPRKRPVRTVSTPTSVSPAKKPRPTAPGHQGRDYDLNEIRSELKGLQTVKQEPEDSKQDATDTDEATPSQSTAPPPEPMQQDKQPEDVYEFKEPEPFELELHDEKKKRTHRIFDDISPSKYTSTLSKSLSEEISEDPMRPRPSALRSPSLSPFRDFGVTRDANRQSPEDDSKDGLFSLDDDSFPGDGSSGPTFEGFTPAKNQETYSKKSKVSKLRELIDDSPDSPADDEQSSDDEPEDIPVKEEVRQLTPTLPVVEEPKTPETPVKDEPMEPEVVAPVKEIVIEEKDSKEHKEPKESLPEPPKTPPPQMKPDSPPPKPTAAPTASIAITPVPPIITVTAAPTPEPVVDHPEKAKKEEPVIPAPVVVPPVQQPKENPLKLKIEKKLDPVPIEPAILKMQPPASPLMDTEEDKSEPDSPARIDVLPEPPPGFLLQSEGPKIAEKLLKAISSAKRLSMSPPPMEDRPVTPKIDAIKPIKPEHKLSPVMCETKSLKAETIKPILKPETIKKVTPAEPAEIYGESSSIVEVKRDALEGRKKVEEAVAPRLHSPLSCLERRSSAAELAGSGGPGAPGPPAVCGLPGVPSVPSVPVVPGVPGKNNKVLSDTIQKLSSQINQSAAAVAATVPLPFPSDERTDSSDSDDSDRRLIIDKLVVDEWGSSERSSPAQASHSHSLPPMGSHPSLTPLGSLAPVAPSTSMTLGARALHAGKSPGEWSAGESLLMLEDACKNERKHSASVVVAGGPREVREVRESREAREAREEDGSISLLLCSETIPGSPAPDAEPAPPRQRLHMPFASAPPHHHAKGGAGAGGGGGAGGEARDAWPRGRALVDNTPPTTPDSSLDASPPHRERRISERDSPSERKEDEEDSRMNDVSGLDVEKPHDPTWDCSTRINVLTTRLADLRKAYHSVKAELAAIDRRRKKLRRKEREAVKAAKAACS</sequence>
<feature type="compositionally biased region" description="Basic and acidic residues" evidence="2">
    <location>
        <begin position="399"/>
        <end position="411"/>
    </location>
</feature>
<feature type="region of interest" description="Disordered" evidence="2">
    <location>
        <begin position="1"/>
        <end position="486"/>
    </location>
</feature>
<feature type="compositionally biased region" description="Pro residues" evidence="2">
    <location>
        <begin position="352"/>
        <end position="372"/>
    </location>
</feature>
<feature type="compositionally biased region" description="Low complexity" evidence="2">
    <location>
        <begin position="194"/>
        <end position="207"/>
    </location>
</feature>
<feature type="region of interest" description="Disordered" evidence="2">
    <location>
        <begin position="609"/>
        <end position="628"/>
    </location>
</feature>
<dbReference type="Proteomes" id="UP000814243">
    <property type="component" value="Unassembled WGS sequence"/>
</dbReference>
<protein>
    <submittedName>
        <fullName evidence="3">Uncharacterized protein</fullName>
    </submittedName>
</protein>
<organism evidence="3 4">
    <name type="scientific">Spodoptera exigua</name>
    <name type="common">Beet armyworm</name>
    <name type="synonym">Noctua fulgens</name>
    <dbReference type="NCBI Taxonomy" id="7107"/>
    <lineage>
        <taxon>Eukaryota</taxon>
        <taxon>Metazoa</taxon>
        <taxon>Ecdysozoa</taxon>
        <taxon>Arthropoda</taxon>
        <taxon>Hexapoda</taxon>
        <taxon>Insecta</taxon>
        <taxon>Pterygota</taxon>
        <taxon>Neoptera</taxon>
        <taxon>Endopterygota</taxon>
        <taxon>Lepidoptera</taxon>
        <taxon>Glossata</taxon>
        <taxon>Ditrysia</taxon>
        <taxon>Noctuoidea</taxon>
        <taxon>Noctuidae</taxon>
        <taxon>Amphipyrinae</taxon>
        <taxon>Spodoptera</taxon>
    </lineage>
</organism>
<feature type="compositionally biased region" description="Pro residues" evidence="2">
    <location>
        <begin position="828"/>
        <end position="838"/>
    </location>
</feature>
<feature type="compositionally biased region" description="Polar residues" evidence="2">
    <location>
        <begin position="711"/>
        <end position="723"/>
    </location>
</feature>
<feature type="compositionally biased region" description="Basic and acidic residues" evidence="2">
    <location>
        <begin position="334"/>
        <end position="351"/>
    </location>
</feature>
<reference evidence="3" key="1">
    <citation type="journal article" date="2021" name="G3 (Bethesda)">
        <title>Genome and transcriptome analysis of the beet armyworm Spodoptera exigua reveals targets for pest control. .</title>
        <authorList>
            <person name="Simon S."/>
            <person name="Breeschoten T."/>
            <person name="Jansen H.J."/>
            <person name="Dirks R.P."/>
            <person name="Schranz M.E."/>
            <person name="Ros V.I.D."/>
        </authorList>
    </citation>
    <scope>NUCLEOTIDE SEQUENCE</scope>
    <source>
        <strain evidence="3">TB_SE_WUR_2020</strain>
    </source>
</reference>
<feature type="compositionally biased region" description="Acidic residues" evidence="2">
    <location>
        <begin position="272"/>
        <end position="291"/>
    </location>
</feature>
<evidence type="ECO:0000256" key="2">
    <source>
        <dbReference type="SAM" id="MobiDB-lite"/>
    </source>
</evidence>
<feature type="compositionally biased region" description="Low complexity" evidence="2">
    <location>
        <begin position="171"/>
        <end position="181"/>
    </location>
</feature>
<dbReference type="AlphaFoldDB" id="A0A922MMQ3"/>
<gene>
    <name evidence="3" type="ORF">HF086_014080</name>
</gene>
<feature type="compositionally biased region" description="Basic and acidic residues" evidence="2">
    <location>
        <begin position="428"/>
        <end position="439"/>
    </location>
</feature>
<feature type="compositionally biased region" description="Pro residues" evidence="2">
    <location>
        <begin position="413"/>
        <end position="423"/>
    </location>
</feature>
<feature type="region of interest" description="Disordered" evidence="2">
    <location>
        <begin position="674"/>
        <end position="745"/>
    </location>
</feature>
<feature type="compositionally biased region" description="Basic and acidic residues" evidence="2">
    <location>
        <begin position="83"/>
        <end position="96"/>
    </location>
</feature>
<feature type="compositionally biased region" description="Low complexity" evidence="2">
    <location>
        <begin position="373"/>
        <end position="394"/>
    </location>
</feature>
<evidence type="ECO:0000256" key="1">
    <source>
        <dbReference type="SAM" id="Coils"/>
    </source>
</evidence>
<feature type="compositionally biased region" description="Basic and acidic residues" evidence="2">
    <location>
        <begin position="104"/>
        <end position="113"/>
    </location>
</feature>
<feature type="compositionally biased region" description="Basic and acidic residues" evidence="2">
    <location>
        <begin position="799"/>
        <end position="813"/>
    </location>
</feature>
<name>A0A922MMQ3_SPOEX</name>
<feature type="compositionally biased region" description="Gly residues" evidence="2">
    <location>
        <begin position="857"/>
        <end position="869"/>
    </location>
</feature>
<feature type="coiled-coil region" evidence="1">
    <location>
        <begin position="952"/>
        <end position="979"/>
    </location>
</feature>
<feature type="compositionally biased region" description="Basic and acidic residues" evidence="2">
    <location>
        <begin position="21"/>
        <end position="46"/>
    </location>
</feature>
<feature type="compositionally biased region" description="Basic and acidic residues" evidence="2">
    <location>
        <begin position="682"/>
        <end position="705"/>
    </location>
</feature>
<dbReference type="EMBL" id="JACEFF010000350">
    <property type="protein sequence ID" value="KAH9639216.1"/>
    <property type="molecule type" value="Genomic_DNA"/>
</dbReference>
<feature type="region of interest" description="Disordered" evidence="2">
    <location>
        <begin position="799"/>
        <end position="941"/>
    </location>
</feature>
<keyword evidence="1" id="KW-0175">Coiled coil</keyword>
<proteinExistence type="predicted"/>
<feature type="compositionally biased region" description="Basic and acidic residues" evidence="2">
    <location>
        <begin position="136"/>
        <end position="167"/>
    </location>
</feature>
<evidence type="ECO:0000313" key="3">
    <source>
        <dbReference type="EMBL" id="KAH9639216.1"/>
    </source>
</evidence>
<comment type="caution">
    <text evidence="3">The sequence shown here is derived from an EMBL/GenBank/DDBJ whole genome shotgun (WGS) entry which is preliminary data.</text>
</comment>
<accession>A0A922MMQ3</accession>
<feature type="compositionally biased region" description="Basic and acidic residues" evidence="2">
    <location>
        <begin position="898"/>
        <end position="915"/>
    </location>
</feature>
<evidence type="ECO:0000313" key="4">
    <source>
        <dbReference type="Proteomes" id="UP000814243"/>
    </source>
</evidence>
<feature type="compositionally biased region" description="Basic and acidic residues" evidence="2">
    <location>
        <begin position="309"/>
        <end position="322"/>
    </location>
</feature>
<feature type="compositionally biased region" description="Basic and acidic residues" evidence="2">
    <location>
        <begin position="210"/>
        <end position="226"/>
    </location>
</feature>